<dbReference type="InterPro" id="IPR014729">
    <property type="entry name" value="Rossmann-like_a/b/a_fold"/>
</dbReference>
<keyword evidence="4" id="KW-1185">Reference proteome</keyword>
<evidence type="ECO:0000256" key="1">
    <source>
        <dbReference type="ARBA" id="ARBA00008791"/>
    </source>
</evidence>
<dbReference type="InterPro" id="IPR006015">
    <property type="entry name" value="Universal_stress_UspA"/>
</dbReference>
<dbReference type="InterPro" id="IPR006016">
    <property type="entry name" value="UspA"/>
</dbReference>
<dbReference type="Pfam" id="PF00582">
    <property type="entry name" value="Usp"/>
    <property type="match status" value="2"/>
</dbReference>
<dbReference type="PANTHER" id="PTHR46268:SF6">
    <property type="entry name" value="UNIVERSAL STRESS PROTEIN UP12"/>
    <property type="match status" value="1"/>
</dbReference>
<organism evidence="3 4">
    <name type="scientific">Actinacidiphila acididurans</name>
    <dbReference type="NCBI Taxonomy" id="2784346"/>
    <lineage>
        <taxon>Bacteria</taxon>
        <taxon>Bacillati</taxon>
        <taxon>Actinomycetota</taxon>
        <taxon>Actinomycetes</taxon>
        <taxon>Kitasatosporales</taxon>
        <taxon>Streptomycetaceae</taxon>
        <taxon>Actinacidiphila</taxon>
    </lineage>
</organism>
<dbReference type="PRINTS" id="PR01438">
    <property type="entry name" value="UNVRSLSTRESS"/>
</dbReference>
<dbReference type="EMBL" id="JADKYB010000001">
    <property type="protein sequence ID" value="MBM9503188.1"/>
    <property type="molecule type" value="Genomic_DNA"/>
</dbReference>
<protein>
    <submittedName>
        <fullName evidence="3">Universal stress protein</fullName>
    </submittedName>
</protein>
<evidence type="ECO:0000259" key="2">
    <source>
        <dbReference type="Pfam" id="PF00582"/>
    </source>
</evidence>
<dbReference type="Proteomes" id="UP000749040">
    <property type="component" value="Unassembled WGS sequence"/>
</dbReference>
<evidence type="ECO:0000313" key="3">
    <source>
        <dbReference type="EMBL" id="MBM9503188.1"/>
    </source>
</evidence>
<feature type="domain" description="UspA" evidence="2">
    <location>
        <begin position="142"/>
        <end position="274"/>
    </location>
</feature>
<name>A0ABS2TIL9_9ACTN</name>
<sequence>MTRYVVAGVDGSGDSRVAAQWAAAEAVRRGLALRLVTVVPPMPKDRPGALVRGDGPAREIADGIVRAHPGLDVVARSIEGEPVRVLTEIAQGTRLLVLGRRGTGGFNGLRLGSVALAVAGAATCSVVLVPVPDEREPHEPEVVVGVDARHPDDRALDAAFETAALRGVRLRVLHAWDLPPVLPRDPFGVLEEERAEREDQEVQLVLDVLHSRQLRYPEVGVLPDVRLLGAADALVRASATADLLVVGRGPRIGSHLGGVAHAAAHHTHCPVLLAPRH</sequence>
<proteinExistence type="inferred from homology"/>
<reference evidence="3 4" key="1">
    <citation type="submission" date="2021-01" db="EMBL/GenBank/DDBJ databases">
        <title>Streptomyces acididurans sp. nov., isolated from a peat swamp forest soil.</title>
        <authorList>
            <person name="Chantavorakit T."/>
            <person name="Duangmal K."/>
        </authorList>
    </citation>
    <scope>NUCLEOTIDE SEQUENCE [LARGE SCALE GENOMIC DNA]</scope>
    <source>
        <strain evidence="3 4">KK5PA1</strain>
    </source>
</reference>
<evidence type="ECO:0000313" key="4">
    <source>
        <dbReference type="Proteomes" id="UP000749040"/>
    </source>
</evidence>
<comment type="similarity">
    <text evidence="1">Belongs to the universal stress protein A family.</text>
</comment>
<feature type="domain" description="UspA" evidence="2">
    <location>
        <begin position="1"/>
        <end position="130"/>
    </location>
</feature>
<comment type="caution">
    <text evidence="3">The sequence shown here is derived from an EMBL/GenBank/DDBJ whole genome shotgun (WGS) entry which is preliminary data.</text>
</comment>
<dbReference type="PANTHER" id="PTHR46268">
    <property type="entry name" value="STRESS RESPONSE PROTEIN NHAX"/>
    <property type="match status" value="1"/>
</dbReference>
<dbReference type="SUPFAM" id="SSF52402">
    <property type="entry name" value="Adenine nucleotide alpha hydrolases-like"/>
    <property type="match status" value="2"/>
</dbReference>
<accession>A0ABS2TIL9</accession>
<dbReference type="Gene3D" id="3.40.50.620">
    <property type="entry name" value="HUPs"/>
    <property type="match status" value="2"/>
</dbReference>
<gene>
    <name evidence="3" type="ORF">ITX44_01330</name>
</gene>